<reference evidence="1 2" key="1">
    <citation type="submission" date="2022-01" db="EMBL/GenBank/DDBJ databases">
        <title>Dethiosulfovibrio faecalis sp. nov., a novel proteolytic, non-sulfur-reducing bacterium isolated from a marine aquaculture solid waste bioreactor.</title>
        <authorList>
            <person name="Grabowski S."/>
            <person name="Apolinario E."/>
            <person name="Schneider N."/>
            <person name="Marshall C.W."/>
            <person name="Sowers K.R."/>
        </authorList>
    </citation>
    <scope>NUCLEOTIDE SEQUENCE [LARGE SCALE GENOMIC DNA]</scope>
    <source>
        <strain evidence="1 2">DSM 12537</strain>
    </source>
</reference>
<keyword evidence="2" id="KW-1185">Reference proteome</keyword>
<protein>
    <submittedName>
        <fullName evidence="1">Uncharacterized protein</fullName>
    </submittedName>
</protein>
<dbReference type="Proteomes" id="UP001200430">
    <property type="component" value="Unassembled WGS sequence"/>
</dbReference>
<sequence length="92" mass="10653">MENIADVLSNRIERIFQEKGLKPCLTPDGKIIVMDDDFTTRYKLDIAFNNSDFSCIVLGRRDNSLRDAKNFNVPWTSGEDIREFLEYLASMD</sequence>
<dbReference type="RefSeq" id="WP_236099836.1">
    <property type="nucleotide sequence ID" value="NZ_JAKGUD010000011.1"/>
</dbReference>
<comment type="caution">
    <text evidence="1">The sequence shown here is derived from an EMBL/GenBank/DDBJ whole genome shotgun (WGS) entry which is preliminary data.</text>
</comment>
<gene>
    <name evidence="1" type="ORF">L2W38_09935</name>
</gene>
<organism evidence="1 2">
    <name type="scientific">Dethiosulfovibrio marinus</name>
    <dbReference type="NCBI Taxonomy" id="133532"/>
    <lineage>
        <taxon>Bacteria</taxon>
        <taxon>Thermotogati</taxon>
        <taxon>Synergistota</taxon>
        <taxon>Synergistia</taxon>
        <taxon>Synergistales</taxon>
        <taxon>Dethiosulfovibrionaceae</taxon>
        <taxon>Dethiosulfovibrio</taxon>
    </lineage>
</organism>
<name>A0ABS9ES97_9BACT</name>
<evidence type="ECO:0000313" key="2">
    <source>
        <dbReference type="Proteomes" id="UP001200430"/>
    </source>
</evidence>
<evidence type="ECO:0000313" key="1">
    <source>
        <dbReference type="EMBL" id="MCF4143131.1"/>
    </source>
</evidence>
<accession>A0ABS9ES97</accession>
<dbReference type="EMBL" id="JAKGUD010000011">
    <property type="protein sequence ID" value="MCF4143131.1"/>
    <property type="molecule type" value="Genomic_DNA"/>
</dbReference>
<proteinExistence type="predicted"/>